<sequence length="472" mass="52237">MGRTEPSRLPLAPQAHRKDQRAKHARLTINKTIPALLKTNYRARQGALEAELIVDPPAVQAATKHSNHATIGPESDIKVSSRSKKTGRKKSRDLDRDSEETLSAQAPVGKKSRPDESGPLIYRIQVADTLQAAQKLHGELPKKPKIPNRNIAILNMASPLRPGGGVLNGATSQEESLCTRTTLLSTLREEWYRLPEVGGAWSPDVCVFRIPNADGGDQELGRRDRFFVDVVSAGMLRFPEVLEKPLGSPSGSVDATDDYQELDQTEKVYANEADRELVLKKMRGVMRILQAKGAERVVLGAWGCGAYGNPVHEIAKLWRKVLLGKARKGKNKDFISPGSEWKPLEEVVFAIKDRRLADEFAEAWGSDIMIEYGPEREHNFSMDHNEGDERDLAELTEKIRALELDYENAKSPLLQQALEHALASLRSHMGEIGQESGSMDTSLSEDETVPAGDTSNGKEETEVEEDEDEGNQ</sequence>
<gene>
    <name evidence="4" type="ORF">FKW77_002400</name>
</gene>
<dbReference type="EMBL" id="CP042201">
    <property type="protein sequence ID" value="QDS77187.1"/>
    <property type="molecule type" value="Genomic_DNA"/>
</dbReference>
<dbReference type="PANTHER" id="PTHR35596:SF1">
    <property type="entry name" value="MICROBIAL-TYPE PARG CATALYTIC DOMAIN-CONTAINING PROTEIN"/>
    <property type="match status" value="1"/>
</dbReference>
<feature type="region of interest" description="Disordered" evidence="2">
    <location>
        <begin position="60"/>
        <end position="117"/>
    </location>
</feature>
<accession>A0A517LNG4</accession>
<keyword evidence="5" id="KW-1185">Reference proteome</keyword>
<feature type="compositionally biased region" description="Basic residues" evidence="2">
    <location>
        <begin position="81"/>
        <end position="91"/>
    </location>
</feature>
<dbReference type="SUPFAM" id="SSF52949">
    <property type="entry name" value="Macro domain-like"/>
    <property type="match status" value="1"/>
</dbReference>
<feature type="domain" description="Microbial-type PARG catalytic" evidence="3">
    <location>
        <begin position="112"/>
        <end position="192"/>
    </location>
</feature>
<dbReference type="Gene3D" id="3.40.220.10">
    <property type="entry name" value="Leucine Aminopeptidase, subunit E, domain 1"/>
    <property type="match status" value="1"/>
</dbReference>
<dbReference type="InterPro" id="IPR019261">
    <property type="entry name" value="PARG_cat_microbial"/>
</dbReference>
<feature type="compositionally biased region" description="Acidic residues" evidence="2">
    <location>
        <begin position="461"/>
        <end position="472"/>
    </location>
</feature>
<keyword evidence="1" id="KW-0175">Coiled coil</keyword>
<name>A0A517LNG4_9PEZI</name>
<dbReference type="OrthoDB" id="9985428at2759"/>
<protein>
    <recommendedName>
        <fullName evidence="3">Microbial-type PARG catalytic domain-containing protein</fullName>
    </recommendedName>
</protein>
<dbReference type="PANTHER" id="PTHR35596">
    <property type="entry name" value="DUF2263 DOMAIN-CONTAINING PROTEIN"/>
    <property type="match status" value="1"/>
</dbReference>
<dbReference type="STRING" id="50376.A0A517LNG4"/>
<feature type="region of interest" description="Disordered" evidence="2">
    <location>
        <begin position="1"/>
        <end position="27"/>
    </location>
</feature>
<evidence type="ECO:0000313" key="5">
    <source>
        <dbReference type="Proteomes" id="UP000316270"/>
    </source>
</evidence>
<feature type="coiled-coil region" evidence="1">
    <location>
        <begin position="385"/>
        <end position="412"/>
    </location>
</feature>
<evidence type="ECO:0000313" key="4">
    <source>
        <dbReference type="EMBL" id="QDS77187.1"/>
    </source>
</evidence>
<proteinExistence type="predicted"/>
<feature type="region of interest" description="Disordered" evidence="2">
    <location>
        <begin position="431"/>
        <end position="472"/>
    </location>
</feature>
<reference evidence="4 5" key="1">
    <citation type="submission" date="2019-07" db="EMBL/GenBank/DDBJ databases">
        <title>Finished genome of Venturia effusa.</title>
        <authorList>
            <person name="Young C.A."/>
            <person name="Cox M.P."/>
            <person name="Ganley A.R.D."/>
            <person name="David W.J."/>
        </authorList>
    </citation>
    <scope>NUCLEOTIDE SEQUENCE [LARGE SCALE GENOMIC DNA]</scope>
    <source>
        <strain evidence="5">albino</strain>
    </source>
</reference>
<evidence type="ECO:0000256" key="2">
    <source>
        <dbReference type="SAM" id="MobiDB-lite"/>
    </source>
</evidence>
<dbReference type="Pfam" id="PF10021">
    <property type="entry name" value="PARG_cat_microb"/>
    <property type="match status" value="1"/>
</dbReference>
<evidence type="ECO:0000256" key="1">
    <source>
        <dbReference type="SAM" id="Coils"/>
    </source>
</evidence>
<dbReference type="AlphaFoldDB" id="A0A517LNG4"/>
<dbReference type="Proteomes" id="UP000316270">
    <property type="component" value="Chromosome 17"/>
</dbReference>
<evidence type="ECO:0000259" key="3">
    <source>
        <dbReference type="Pfam" id="PF10021"/>
    </source>
</evidence>
<organism evidence="4 5">
    <name type="scientific">Venturia effusa</name>
    <dbReference type="NCBI Taxonomy" id="50376"/>
    <lineage>
        <taxon>Eukaryota</taxon>
        <taxon>Fungi</taxon>
        <taxon>Dikarya</taxon>
        <taxon>Ascomycota</taxon>
        <taxon>Pezizomycotina</taxon>
        <taxon>Dothideomycetes</taxon>
        <taxon>Pleosporomycetidae</taxon>
        <taxon>Venturiales</taxon>
        <taxon>Venturiaceae</taxon>
        <taxon>Venturia</taxon>
    </lineage>
</organism>
<dbReference type="InterPro" id="IPR043472">
    <property type="entry name" value="Macro_dom-like"/>
</dbReference>